<accession>A0A0R1U0G6</accession>
<evidence type="ECO:0000313" key="1">
    <source>
        <dbReference type="EMBL" id="KRL84373.1"/>
    </source>
</evidence>
<dbReference type="AlphaFoldDB" id="A0A0R1U0G6"/>
<organism evidence="1 2">
    <name type="scientific">Lacticaseibacillus pantheris DSM 15945 = JCM 12539 = NBRC 106106</name>
    <dbReference type="NCBI Taxonomy" id="1423783"/>
    <lineage>
        <taxon>Bacteria</taxon>
        <taxon>Bacillati</taxon>
        <taxon>Bacillota</taxon>
        <taxon>Bacilli</taxon>
        <taxon>Lactobacillales</taxon>
        <taxon>Lactobacillaceae</taxon>
        <taxon>Lacticaseibacillus</taxon>
    </lineage>
</organism>
<reference evidence="1 2" key="1">
    <citation type="journal article" date="2015" name="Genome Announc.">
        <title>Expanding the biotechnology potential of lactobacilli through comparative genomics of 213 strains and associated genera.</title>
        <authorList>
            <person name="Sun Z."/>
            <person name="Harris H.M."/>
            <person name="McCann A."/>
            <person name="Guo C."/>
            <person name="Argimon S."/>
            <person name="Zhang W."/>
            <person name="Yang X."/>
            <person name="Jeffery I.B."/>
            <person name="Cooney J.C."/>
            <person name="Kagawa T.F."/>
            <person name="Liu W."/>
            <person name="Song Y."/>
            <person name="Salvetti E."/>
            <person name="Wrobel A."/>
            <person name="Rasinkangas P."/>
            <person name="Parkhill J."/>
            <person name="Rea M.C."/>
            <person name="O'Sullivan O."/>
            <person name="Ritari J."/>
            <person name="Douillard F.P."/>
            <person name="Paul Ross R."/>
            <person name="Yang R."/>
            <person name="Briner A.E."/>
            <person name="Felis G.E."/>
            <person name="de Vos W.M."/>
            <person name="Barrangou R."/>
            <person name="Klaenhammer T.R."/>
            <person name="Caufield P.W."/>
            <person name="Cui Y."/>
            <person name="Zhang H."/>
            <person name="O'Toole P.W."/>
        </authorList>
    </citation>
    <scope>NUCLEOTIDE SEQUENCE [LARGE SCALE GENOMIC DNA]</scope>
    <source>
        <strain evidence="1 2">DSM 15945</strain>
    </source>
</reference>
<keyword evidence="2" id="KW-1185">Reference proteome</keyword>
<evidence type="ECO:0000313" key="2">
    <source>
        <dbReference type="Proteomes" id="UP000051922"/>
    </source>
</evidence>
<comment type="caution">
    <text evidence="1">The sequence shown here is derived from an EMBL/GenBank/DDBJ whole genome shotgun (WGS) entry which is preliminary data.</text>
</comment>
<name>A0A0R1U0G6_9LACO</name>
<proteinExistence type="predicted"/>
<gene>
    <name evidence="1" type="ORF">FC50_GL002220</name>
</gene>
<sequence>MNAERENVSLNSFLNETLQVGLTQKSTSEAVKSGLQVGLSVFKEMFQISASFISNTSFNDKGIKPLKIQGPIKKATKVIETENTYSINDVSANGVTMTVL</sequence>
<protein>
    <submittedName>
        <fullName evidence="1">Uncharacterized protein</fullName>
    </submittedName>
</protein>
<dbReference type="EMBL" id="AZFJ01000062">
    <property type="protein sequence ID" value="KRL84373.1"/>
    <property type="molecule type" value="Genomic_DNA"/>
</dbReference>
<dbReference type="PATRIC" id="fig|1423783.4.peg.2274"/>
<dbReference type="Proteomes" id="UP000051922">
    <property type="component" value="Unassembled WGS sequence"/>
</dbReference>